<keyword evidence="2 10" id="KW-0812">Transmembrane</keyword>
<dbReference type="InterPro" id="IPR054101">
    <property type="entry name" value="TMEM87A/B_GOLD"/>
</dbReference>
<protein>
    <recommendedName>
        <fullName evidence="16">Transmembrane protein 87A</fullName>
    </recommendedName>
</protein>
<dbReference type="GO" id="GO:0005829">
    <property type="term" value="C:cytosol"/>
    <property type="evidence" value="ECO:0007669"/>
    <property type="project" value="GOC"/>
</dbReference>
<evidence type="ECO:0000256" key="4">
    <source>
        <dbReference type="ARBA" id="ARBA00022989"/>
    </source>
</evidence>
<keyword evidence="6 10" id="KW-0472">Membrane</keyword>
<feature type="transmembrane region" description="Helical" evidence="10">
    <location>
        <begin position="397"/>
        <end position="421"/>
    </location>
</feature>
<feature type="chain" id="PRO_5042845142" description="Transmembrane protein 87A" evidence="11">
    <location>
        <begin position="34"/>
        <end position="592"/>
    </location>
</feature>
<keyword evidence="15" id="KW-1185">Reference proteome</keyword>
<evidence type="ECO:0000256" key="11">
    <source>
        <dbReference type="SAM" id="SignalP"/>
    </source>
</evidence>
<evidence type="ECO:0000256" key="6">
    <source>
        <dbReference type="ARBA" id="ARBA00023136"/>
    </source>
</evidence>
<evidence type="ECO:0000256" key="2">
    <source>
        <dbReference type="ARBA" id="ARBA00022692"/>
    </source>
</evidence>
<comment type="subcellular location">
    <subcellularLocation>
        <location evidence="1">Golgi apparatus membrane</location>
        <topology evidence="1">Multi-pass membrane protein</topology>
    </subcellularLocation>
</comment>
<evidence type="ECO:0000256" key="3">
    <source>
        <dbReference type="ARBA" id="ARBA00022729"/>
    </source>
</evidence>
<keyword evidence="4 10" id="KW-1133">Transmembrane helix</keyword>
<dbReference type="InterPro" id="IPR053937">
    <property type="entry name" value="GOST_TM"/>
</dbReference>
<feature type="transmembrane region" description="Helical" evidence="10">
    <location>
        <begin position="364"/>
        <end position="385"/>
    </location>
</feature>
<dbReference type="Proteomes" id="UP001346869">
    <property type="component" value="Unassembled WGS sequence"/>
</dbReference>
<feature type="transmembrane region" description="Helical" evidence="10">
    <location>
        <begin position="442"/>
        <end position="461"/>
    </location>
</feature>
<organism evidence="14 15">
    <name type="scientific">Eleginops maclovinus</name>
    <name type="common">Patagonian blennie</name>
    <name type="synonym">Eleginus maclovinus</name>
    <dbReference type="NCBI Taxonomy" id="56733"/>
    <lineage>
        <taxon>Eukaryota</taxon>
        <taxon>Metazoa</taxon>
        <taxon>Chordata</taxon>
        <taxon>Craniata</taxon>
        <taxon>Vertebrata</taxon>
        <taxon>Euteleostomi</taxon>
        <taxon>Actinopterygii</taxon>
        <taxon>Neopterygii</taxon>
        <taxon>Teleostei</taxon>
        <taxon>Neoteleostei</taxon>
        <taxon>Acanthomorphata</taxon>
        <taxon>Eupercaria</taxon>
        <taxon>Perciformes</taxon>
        <taxon>Notothenioidei</taxon>
        <taxon>Eleginopidae</taxon>
        <taxon>Eleginops</taxon>
    </lineage>
</organism>
<dbReference type="InterPro" id="IPR009637">
    <property type="entry name" value="GPR107/GPR108-like"/>
</dbReference>
<dbReference type="GO" id="GO:0042147">
    <property type="term" value="P:retrograde transport, endosome to Golgi"/>
    <property type="evidence" value="ECO:0007669"/>
    <property type="project" value="TreeGrafter"/>
</dbReference>
<dbReference type="GO" id="GO:0000139">
    <property type="term" value="C:Golgi membrane"/>
    <property type="evidence" value="ECO:0007669"/>
    <property type="project" value="UniProtKB-SubCell"/>
</dbReference>
<evidence type="ECO:0000259" key="13">
    <source>
        <dbReference type="Pfam" id="PF21901"/>
    </source>
</evidence>
<dbReference type="AlphaFoldDB" id="A0AAN7XY21"/>
<evidence type="ECO:0000313" key="15">
    <source>
        <dbReference type="Proteomes" id="UP001346869"/>
    </source>
</evidence>
<reference evidence="14 15" key="2">
    <citation type="journal article" date="2023" name="Mol. Biol. Evol.">
        <title>Genomics of Secondarily Temperate Adaptation in the Only Non-Antarctic Icefish.</title>
        <authorList>
            <person name="Rivera-Colon A.G."/>
            <person name="Rayamajhi N."/>
            <person name="Minhas B.F."/>
            <person name="Madrigal G."/>
            <person name="Bilyk K.T."/>
            <person name="Yoon V."/>
            <person name="Hune M."/>
            <person name="Gregory S."/>
            <person name="Cheng C.H.C."/>
            <person name="Catchen J.M."/>
        </authorList>
    </citation>
    <scope>NUCLEOTIDE SEQUENCE [LARGE SCALE GENOMIC DNA]</scope>
    <source>
        <strain evidence="14">JMC-PN-2008</strain>
    </source>
</reference>
<feature type="transmembrane region" description="Helical" evidence="10">
    <location>
        <begin position="325"/>
        <end position="352"/>
    </location>
</feature>
<keyword evidence="5" id="KW-0333">Golgi apparatus</keyword>
<feature type="domain" description="GOST seven transmembrane" evidence="12">
    <location>
        <begin position="260"/>
        <end position="505"/>
    </location>
</feature>
<comment type="similarity">
    <text evidence="8">Belongs to the LU7TM family. TMEM87 subfamily.</text>
</comment>
<name>A0AAN7XY21_ELEMC</name>
<feature type="transmembrane region" description="Helical" evidence="10">
    <location>
        <begin position="481"/>
        <end position="498"/>
    </location>
</feature>
<accession>A0AAN7XY21</accession>
<comment type="caution">
    <text evidence="14">The sequence shown here is derived from an EMBL/GenBank/DDBJ whole genome shotgun (WGS) entry which is preliminary data.</text>
</comment>
<sequence length="592" mass="67282">MASSMGPGRSGPGLWSLVLLLLGLTGLSVRVGALSEPGKWIVNVDRETLKKQNFFFFTKTLFNSSFIHLRVLEESCTTASPVQLDVSWYLRNSHCYTEFFSLNASKAEKYFMSTEVQRGGGSGYYVFYQYPSITCQPHMFHLDDFVTKARLQEMPQQITDNTSGRRKREQLEPSKPKAAAAEKANGSKGGTGKLAVSPLEGATQFSAVAETWEDGPYMFILKIKDNSRAPDNAKTPEPWKLRLEISMKGSHEYISATEWPMMVFLMVMCIVYVLLAVLWLVLSACYWRDLLRIQFWIGGVIFLGMVEKAVYYAELQNIRYNGLSVQGAVVFAVVLSAVKRTLARVLVIIASLGYGIVKPRLGALLHRVVAVGMLYLIVSIVEGILKVNADRGDHIRPTLLCEIVMAFTDSCIVWWIFVSLAQTMKLLKLRRNTVKLSLYRHFTNTLIFAVIASVIFTIWTFTTLKRDTCHSDWRELWIEDAFWPFLFSIILLVIMFLWRPSANNQRYAYSPLFDEESEEEEQEPMTNEAFEGMKLRGMKNETNGTPKANKVDEDLKWVEENIPTSLADVALPPLLDSDEETMMTKYEMSKME</sequence>
<feature type="compositionally biased region" description="Low complexity" evidence="9">
    <location>
        <begin position="176"/>
        <end position="186"/>
    </location>
</feature>
<keyword evidence="3 11" id="KW-0732">Signal</keyword>
<dbReference type="EMBL" id="JAUZQC010000007">
    <property type="protein sequence ID" value="KAK5868995.1"/>
    <property type="molecule type" value="Genomic_DNA"/>
</dbReference>
<dbReference type="Pfam" id="PF06814">
    <property type="entry name" value="GOST_TM"/>
    <property type="match status" value="1"/>
</dbReference>
<reference evidence="14 15" key="1">
    <citation type="journal article" date="2023" name="Genes (Basel)">
        <title>Chromosome-Level Genome Assembly and Circadian Gene Repertoire of the Patagonia Blennie Eleginops maclovinus-The Closest Ancestral Proxy of Antarctic Cryonotothenioids.</title>
        <authorList>
            <person name="Cheng C.C."/>
            <person name="Rivera-Colon A.G."/>
            <person name="Minhas B.F."/>
            <person name="Wilson L."/>
            <person name="Rayamajhi N."/>
            <person name="Vargas-Chacoff L."/>
            <person name="Catchen J.M."/>
        </authorList>
    </citation>
    <scope>NUCLEOTIDE SEQUENCE [LARGE SCALE GENOMIC DNA]</scope>
    <source>
        <strain evidence="14">JMC-PN-2008</strain>
    </source>
</reference>
<proteinExistence type="inferred from homology"/>
<evidence type="ECO:0000256" key="9">
    <source>
        <dbReference type="SAM" id="MobiDB-lite"/>
    </source>
</evidence>
<feature type="domain" description="TMEM87A/B GOLD" evidence="13">
    <location>
        <begin position="36"/>
        <end position="224"/>
    </location>
</feature>
<dbReference type="Pfam" id="PF21901">
    <property type="entry name" value="TMEM87A-B_GOLD"/>
    <property type="match status" value="1"/>
</dbReference>
<evidence type="ECO:0008006" key="16">
    <source>
        <dbReference type="Google" id="ProtNLM"/>
    </source>
</evidence>
<evidence type="ECO:0000256" key="8">
    <source>
        <dbReference type="ARBA" id="ARBA00044946"/>
    </source>
</evidence>
<gene>
    <name evidence="14" type="ORF">PBY51_009961</name>
</gene>
<keyword evidence="7" id="KW-0325">Glycoprotein</keyword>
<feature type="transmembrane region" description="Helical" evidence="10">
    <location>
        <begin position="293"/>
        <end position="313"/>
    </location>
</feature>
<evidence type="ECO:0000259" key="12">
    <source>
        <dbReference type="Pfam" id="PF06814"/>
    </source>
</evidence>
<dbReference type="PANTHER" id="PTHR21229">
    <property type="entry name" value="LUNG SEVEN TRANSMEMBRANE RECEPTOR"/>
    <property type="match status" value="1"/>
</dbReference>
<dbReference type="PANTHER" id="PTHR21229:SF52">
    <property type="entry name" value="TRANSMEMBRANE PROTEIN 87A PRECURSOR"/>
    <property type="match status" value="1"/>
</dbReference>
<feature type="region of interest" description="Disordered" evidence="9">
    <location>
        <begin position="156"/>
        <end position="192"/>
    </location>
</feature>
<evidence type="ECO:0000256" key="10">
    <source>
        <dbReference type="SAM" id="Phobius"/>
    </source>
</evidence>
<evidence type="ECO:0000313" key="14">
    <source>
        <dbReference type="EMBL" id="KAK5868995.1"/>
    </source>
</evidence>
<feature type="signal peptide" evidence="11">
    <location>
        <begin position="1"/>
        <end position="33"/>
    </location>
</feature>
<feature type="transmembrane region" description="Helical" evidence="10">
    <location>
        <begin position="259"/>
        <end position="281"/>
    </location>
</feature>
<evidence type="ECO:0000256" key="1">
    <source>
        <dbReference type="ARBA" id="ARBA00004653"/>
    </source>
</evidence>
<evidence type="ECO:0000256" key="7">
    <source>
        <dbReference type="ARBA" id="ARBA00023180"/>
    </source>
</evidence>
<evidence type="ECO:0000256" key="5">
    <source>
        <dbReference type="ARBA" id="ARBA00023034"/>
    </source>
</evidence>